<proteinExistence type="inferred from homology"/>
<feature type="transmembrane region" description="Helical" evidence="7">
    <location>
        <begin position="99"/>
        <end position="122"/>
    </location>
</feature>
<dbReference type="InterPro" id="IPR000515">
    <property type="entry name" value="MetI-like"/>
</dbReference>
<dbReference type="PANTHER" id="PTHR43163:SF3">
    <property type="entry name" value="PEPTIDE ABC TRANSPORTER PERMEASE PROTEIN"/>
    <property type="match status" value="1"/>
</dbReference>
<dbReference type="STRING" id="1114924.SAMN05216258_103311"/>
<dbReference type="Pfam" id="PF00528">
    <property type="entry name" value="BPD_transp_1"/>
    <property type="match status" value="1"/>
</dbReference>
<evidence type="ECO:0000256" key="5">
    <source>
        <dbReference type="ARBA" id="ARBA00022989"/>
    </source>
</evidence>
<evidence type="ECO:0000313" key="10">
    <source>
        <dbReference type="Proteomes" id="UP000199377"/>
    </source>
</evidence>
<keyword evidence="10" id="KW-1185">Reference proteome</keyword>
<feature type="transmembrane region" description="Helical" evidence="7">
    <location>
        <begin position="134"/>
        <end position="157"/>
    </location>
</feature>
<accession>A0A1I3EDE6</accession>
<name>A0A1I3EDE6_9RHOB</name>
<comment type="subcellular location">
    <subcellularLocation>
        <location evidence="1 7">Cell membrane</location>
        <topology evidence="1 7">Multi-pass membrane protein</topology>
    </subcellularLocation>
</comment>
<keyword evidence="6 7" id="KW-0472">Membrane</keyword>
<organism evidence="9 10">
    <name type="scientific">Albimonas pacifica</name>
    <dbReference type="NCBI Taxonomy" id="1114924"/>
    <lineage>
        <taxon>Bacteria</taxon>
        <taxon>Pseudomonadati</taxon>
        <taxon>Pseudomonadota</taxon>
        <taxon>Alphaproteobacteria</taxon>
        <taxon>Rhodobacterales</taxon>
        <taxon>Paracoccaceae</taxon>
        <taxon>Albimonas</taxon>
    </lineage>
</organism>
<dbReference type="GO" id="GO:0055085">
    <property type="term" value="P:transmembrane transport"/>
    <property type="evidence" value="ECO:0007669"/>
    <property type="project" value="InterPro"/>
</dbReference>
<dbReference type="PROSITE" id="PS50928">
    <property type="entry name" value="ABC_TM1"/>
    <property type="match status" value="1"/>
</dbReference>
<dbReference type="PANTHER" id="PTHR43163">
    <property type="entry name" value="DIPEPTIDE TRANSPORT SYSTEM PERMEASE PROTEIN DPPB-RELATED"/>
    <property type="match status" value="1"/>
</dbReference>
<keyword evidence="4 7" id="KW-0812">Transmembrane</keyword>
<feature type="domain" description="ABC transmembrane type-1" evidence="8">
    <location>
        <begin position="95"/>
        <end position="304"/>
    </location>
</feature>
<evidence type="ECO:0000313" key="9">
    <source>
        <dbReference type="EMBL" id="SFH96965.1"/>
    </source>
</evidence>
<dbReference type="OrthoDB" id="9807402at2"/>
<keyword evidence="3" id="KW-1003">Cell membrane</keyword>
<dbReference type="InterPro" id="IPR045621">
    <property type="entry name" value="BPD_transp_1_N"/>
</dbReference>
<feature type="transmembrane region" description="Helical" evidence="7">
    <location>
        <begin position="235"/>
        <end position="261"/>
    </location>
</feature>
<protein>
    <submittedName>
        <fullName evidence="9">Peptide/nickel transport system permease protein</fullName>
    </submittedName>
</protein>
<dbReference type="InterPro" id="IPR035906">
    <property type="entry name" value="MetI-like_sf"/>
</dbReference>
<feature type="transmembrane region" description="Helical" evidence="7">
    <location>
        <begin position="177"/>
        <end position="197"/>
    </location>
</feature>
<comment type="similarity">
    <text evidence="7">Belongs to the binding-protein-dependent transport system permease family.</text>
</comment>
<reference evidence="9 10" key="1">
    <citation type="submission" date="2016-10" db="EMBL/GenBank/DDBJ databases">
        <authorList>
            <person name="de Groot N.N."/>
        </authorList>
    </citation>
    <scope>NUCLEOTIDE SEQUENCE [LARGE SCALE GENOMIC DNA]</scope>
    <source>
        <strain evidence="9 10">CGMCC 1.11030</strain>
    </source>
</reference>
<sequence length="314" mass="34214">MLSYILRRVLAAIPVMIFVALFVFLLLRLSPGDPAAIIAGDTATPEQLEQIRERLGLNDPLLVQFADWGWRLLQGDFGESILSGTPVTSMIADRMEPTISLALTTIVLSIVIAVPLGVIAAWKHGTIIDRVVMAISVLGFSVPVFVIAYVLIQVFAINLKWLPVQGFTSIFDDPGTFAQRITLPTLTLTSLYIALIARITRTSMLETLGEDFVRTARAKGLAERRVLMKHALRNSAVPIVTVIGIGFALIISGVVVTESVFNLPGIGRLTVDAVLARDYPVIQGVILLASLLYVGINLLIDIAYVILDPRIRYA</sequence>
<evidence type="ECO:0000256" key="2">
    <source>
        <dbReference type="ARBA" id="ARBA00022448"/>
    </source>
</evidence>
<evidence type="ECO:0000256" key="6">
    <source>
        <dbReference type="ARBA" id="ARBA00023136"/>
    </source>
</evidence>
<evidence type="ECO:0000259" key="8">
    <source>
        <dbReference type="PROSITE" id="PS50928"/>
    </source>
</evidence>
<dbReference type="Proteomes" id="UP000199377">
    <property type="component" value="Unassembled WGS sequence"/>
</dbReference>
<dbReference type="AlphaFoldDB" id="A0A1I3EDE6"/>
<evidence type="ECO:0000256" key="7">
    <source>
        <dbReference type="RuleBase" id="RU363032"/>
    </source>
</evidence>
<feature type="transmembrane region" description="Helical" evidence="7">
    <location>
        <begin position="281"/>
        <end position="307"/>
    </location>
</feature>
<evidence type="ECO:0000256" key="3">
    <source>
        <dbReference type="ARBA" id="ARBA00022475"/>
    </source>
</evidence>
<evidence type="ECO:0000256" key="4">
    <source>
        <dbReference type="ARBA" id="ARBA00022692"/>
    </source>
</evidence>
<keyword evidence="2 7" id="KW-0813">Transport</keyword>
<dbReference type="GO" id="GO:0005886">
    <property type="term" value="C:plasma membrane"/>
    <property type="evidence" value="ECO:0007669"/>
    <property type="project" value="UniProtKB-SubCell"/>
</dbReference>
<feature type="transmembrane region" description="Helical" evidence="7">
    <location>
        <begin position="9"/>
        <end position="27"/>
    </location>
</feature>
<keyword evidence="5 7" id="KW-1133">Transmembrane helix</keyword>
<dbReference type="Gene3D" id="1.10.3720.10">
    <property type="entry name" value="MetI-like"/>
    <property type="match status" value="1"/>
</dbReference>
<dbReference type="Pfam" id="PF19300">
    <property type="entry name" value="BPD_transp_1_N"/>
    <property type="match status" value="1"/>
</dbReference>
<gene>
    <name evidence="9" type="ORF">SAMN05216258_103311</name>
</gene>
<dbReference type="RefSeq" id="WP_092859092.1">
    <property type="nucleotide sequence ID" value="NZ_FOQH01000003.1"/>
</dbReference>
<dbReference type="SUPFAM" id="SSF161098">
    <property type="entry name" value="MetI-like"/>
    <property type="match status" value="1"/>
</dbReference>
<dbReference type="CDD" id="cd06261">
    <property type="entry name" value="TM_PBP2"/>
    <property type="match status" value="1"/>
</dbReference>
<dbReference type="EMBL" id="FOQH01000003">
    <property type="protein sequence ID" value="SFH96965.1"/>
    <property type="molecule type" value="Genomic_DNA"/>
</dbReference>
<evidence type="ECO:0000256" key="1">
    <source>
        <dbReference type="ARBA" id="ARBA00004651"/>
    </source>
</evidence>